<evidence type="ECO:0000313" key="1">
    <source>
        <dbReference type="EMBL" id="SFU24893.1"/>
    </source>
</evidence>
<dbReference type="Proteomes" id="UP000198844">
    <property type="component" value="Unassembled WGS sequence"/>
</dbReference>
<gene>
    <name evidence="1" type="ORF">SAMN05192563_103089</name>
</gene>
<dbReference type="RefSeq" id="WP_244179528.1">
    <property type="nucleotide sequence ID" value="NZ_FPBH01000030.1"/>
</dbReference>
<dbReference type="AlphaFoldDB" id="A0A1I7ELT5"/>
<reference evidence="1 2" key="1">
    <citation type="submission" date="2016-10" db="EMBL/GenBank/DDBJ databases">
        <authorList>
            <person name="de Groot N.N."/>
        </authorList>
    </citation>
    <scope>NUCLEOTIDE SEQUENCE [LARGE SCALE GENOMIC DNA]</scope>
    <source>
        <strain evidence="1 2">LMG 27731</strain>
    </source>
</reference>
<name>A0A1I7ELT5_9BURK</name>
<evidence type="ECO:0000313" key="2">
    <source>
        <dbReference type="Proteomes" id="UP000198844"/>
    </source>
</evidence>
<evidence type="ECO:0008006" key="3">
    <source>
        <dbReference type="Google" id="ProtNLM"/>
    </source>
</evidence>
<organism evidence="1 2">
    <name type="scientific">Paraburkholderia aspalathi</name>
    <dbReference type="NCBI Taxonomy" id="1324617"/>
    <lineage>
        <taxon>Bacteria</taxon>
        <taxon>Pseudomonadati</taxon>
        <taxon>Pseudomonadota</taxon>
        <taxon>Betaproteobacteria</taxon>
        <taxon>Burkholderiales</taxon>
        <taxon>Burkholderiaceae</taxon>
        <taxon>Paraburkholderia</taxon>
    </lineage>
</organism>
<sequence>MFSRAMQPVACLSTRKEAPALIAPRFPILSLDERRLTPALGFIFDARWLLPGESIVSILWKFARANGLPGHALVRLMGADIDPYEGVEPMRDAVDVKHLRRTLLLPGKVLHASLLDAGQRGRHHPVFRYCRQCVLLGHHSVTYQMFSENRCPAHQRKLETQCHRCGRETPYILNASLVGSPYRCAQCGELYATQSPPAFAAKPAMRKEHRIAIARHFYNRMAGSFCLGVDDRVL</sequence>
<accession>A0A1I7ELT5</accession>
<dbReference type="EMBL" id="FPBH01000030">
    <property type="protein sequence ID" value="SFU24893.1"/>
    <property type="molecule type" value="Genomic_DNA"/>
</dbReference>
<protein>
    <recommendedName>
        <fullName evidence="3">TniQ protein</fullName>
    </recommendedName>
</protein>
<proteinExistence type="predicted"/>